<dbReference type="SUPFAM" id="SSF52172">
    <property type="entry name" value="CheY-like"/>
    <property type="match status" value="1"/>
</dbReference>
<dbReference type="AlphaFoldDB" id="A0A7X2H9M7"/>
<dbReference type="EMBL" id="WJXB01000011">
    <property type="protein sequence ID" value="MRN56038.1"/>
    <property type="molecule type" value="Genomic_DNA"/>
</dbReference>
<reference evidence="5 6" key="1">
    <citation type="submission" date="2019-11" db="EMBL/GenBank/DDBJ databases">
        <title>Paenibacillus monticola sp. nov., a novel PGPR strain isolated from mountain sample in China.</title>
        <authorList>
            <person name="Zhao Q."/>
            <person name="Li H.-P."/>
            <person name="Zhang J.-L."/>
        </authorList>
    </citation>
    <scope>NUCLEOTIDE SEQUENCE [LARGE SCALE GENOMIC DNA]</scope>
    <source>
        <strain evidence="5 6">LC-T2</strain>
    </source>
</reference>
<feature type="domain" description="Response regulatory" evidence="4">
    <location>
        <begin position="1"/>
        <end position="100"/>
    </location>
</feature>
<dbReference type="PANTHER" id="PTHR42713">
    <property type="entry name" value="HISTIDINE KINASE-RELATED"/>
    <property type="match status" value="1"/>
</dbReference>
<accession>A0A7X2H9M7</accession>
<dbReference type="PROSITE" id="PS50110">
    <property type="entry name" value="RESPONSE_REGULATORY"/>
    <property type="match status" value="1"/>
</dbReference>
<dbReference type="InterPro" id="IPR051552">
    <property type="entry name" value="HptR"/>
</dbReference>
<dbReference type="GO" id="GO:0000160">
    <property type="term" value="P:phosphorelay signal transduction system"/>
    <property type="evidence" value="ECO:0007669"/>
    <property type="project" value="InterPro"/>
</dbReference>
<dbReference type="GO" id="GO:0003677">
    <property type="term" value="F:DNA binding"/>
    <property type="evidence" value="ECO:0007669"/>
    <property type="project" value="UniProtKB-KW"/>
</dbReference>
<dbReference type="Gene3D" id="3.40.50.2300">
    <property type="match status" value="1"/>
</dbReference>
<dbReference type="Proteomes" id="UP000463051">
    <property type="component" value="Unassembled WGS sequence"/>
</dbReference>
<keyword evidence="2" id="KW-0238">DNA-binding</keyword>
<keyword evidence="1" id="KW-0963">Cytoplasm</keyword>
<evidence type="ECO:0000256" key="3">
    <source>
        <dbReference type="PROSITE-ProRule" id="PRU00169"/>
    </source>
</evidence>
<evidence type="ECO:0000313" key="5">
    <source>
        <dbReference type="EMBL" id="MRN56038.1"/>
    </source>
</evidence>
<name>A0A7X2H9M7_9BACL</name>
<sequence>MVSAAQPPFTEVVGVSDAFEALQLMDTLCPDLALIDIQMPEMNGLELISHAAAKAVGHFVIITGYDDFEYARQALCMQIDDYLLKPVDQKELSALLQRIATQIMEQRVTHQRMPPFQHWND</sequence>
<keyword evidence="6" id="KW-1185">Reference proteome</keyword>
<dbReference type="PANTHER" id="PTHR42713:SF3">
    <property type="entry name" value="TRANSCRIPTIONAL REGULATORY PROTEIN HPTR"/>
    <property type="match status" value="1"/>
</dbReference>
<dbReference type="RefSeq" id="WP_154121527.1">
    <property type="nucleotide sequence ID" value="NZ_WJXB01000011.1"/>
</dbReference>
<dbReference type="Pfam" id="PF00072">
    <property type="entry name" value="Response_reg"/>
    <property type="match status" value="1"/>
</dbReference>
<protein>
    <submittedName>
        <fullName evidence="5">Response regulator</fullName>
    </submittedName>
</protein>
<evidence type="ECO:0000259" key="4">
    <source>
        <dbReference type="PROSITE" id="PS50110"/>
    </source>
</evidence>
<evidence type="ECO:0000256" key="2">
    <source>
        <dbReference type="ARBA" id="ARBA00023125"/>
    </source>
</evidence>
<dbReference type="CDD" id="cd17536">
    <property type="entry name" value="REC_YesN-like"/>
    <property type="match status" value="1"/>
</dbReference>
<proteinExistence type="predicted"/>
<evidence type="ECO:0000256" key="1">
    <source>
        <dbReference type="ARBA" id="ARBA00022490"/>
    </source>
</evidence>
<dbReference type="SMART" id="SM00448">
    <property type="entry name" value="REC"/>
    <property type="match status" value="1"/>
</dbReference>
<comment type="caution">
    <text evidence="5">The sequence shown here is derived from an EMBL/GenBank/DDBJ whole genome shotgun (WGS) entry which is preliminary data.</text>
</comment>
<gene>
    <name evidence="5" type="ORF">GJB61_23980</name>
</gene>
<dbReference type="InterPro" id="IPR001789">
    <property type="entry name" value="Sig_transdc_resp-reg_receiver"/>
</dbReference>
<keyword evidence="3" id="KW-0597">Phosphoprotein</keyword>
<evidence type="ECO:0000313" key="6">
    <source>
        <dbReference type="Proteomes" id="UP000463051"/>
    </source>
</evidence>
<organism evidence="5 6">
    <name type="scientific">Paenibacillus monticola</name>
    <dbReference type="NCBI Taxonomy" id="2666075"/>
    <lineage>
        <taxon>Bacteria</taxon>
        <taxon>Bacillati</taxon>
        <taxon>Bacillota</taxon>
        <taxon>Bacilli</taxon>
        <taxon>Bacillales</taxon>
        <taxon>Paenibacillaceae</taxon>
        <taxon>Paenibacillus</taxon>
    </lineage>
</organism>
<dbReference type="InterPro" id="IPR011006">
    <property type="entry name" value="CheY-like_superfamily"/>
</dbReference>
<feature type="modified residue" description="4-aspartylphosphate" evidence="3">
    <location>
        <position position="36"/>
    </location>
</feature>